<dbReference type="EMBL" id="JABDTM020020006">
    <property type="protein sequence ID" value="KAH0817236.1"/>
    <property type="molecule type" value="Genomic_DNA"/>
</dbReference>
<dbReference type="InterPro" id="IPR043502">
    <property type="entry name" value="DNA/RNA_pol_sf"/>
</dbReference>
<proteinExistence type="predicted"/>
<organism evidence="3 4">
    <name type="scientific">Tenebrio molitor</name>
    <name type="common">Yellow mealworm beetle</name>
    <dbReference type="NCBI Taxonomy" id="7067"/>
    <lineage>
        <taxon>Eukaryota</taxon>
        <taxon>Metazoa</taxon>
        <taxon>Ecdysozoa</taxon>
        <taxon>Arthropoda</taxon>
        <taxon>Hexapoda</taxon>
        <taxon>Insecta</taxon>
        <taxon>Pterygota</taxon>
        <taxon>Neoptera</taxon>
        <taxon>Endopterygota</taxon>
        <taxon>Coleoptera</taxon>
        <taxon>Polyphaga</taxon>
        <taxon>Cucujiformia</taxon>
        <taxon>Tenebrionidae</taxon>
        <taxon>Tenebrio</taxon>
    </lineage>
</organism>
<dbReference type="GO" id="GO:0071897">
    <property type="term" value="P:DNA biosynthetic process"/>
    <property type="evidence" value="ECO:0007669"/>
    <property type="project" value="UniProtKB-ARBA"/>
</dbReference>
<gene>
    <name evidence="3" type="ORF">GEV33_005555</name>
</gene>
<feature type="compositionally biased region" description="Basic and acidic residues" evidence="1">
    <location>
        <begin position="23"/>
        <end position="34"/>
    </location>
</feature>
<feature type="compositionally biased region" description="Polar residues" evidence="1">
    <location>
        <begin position="45"/>
        <end position="57"/>
    </location>
</feature>
<comment type="caution">
    <text evidence="3">The sequence shown here is derived from an EMBL/GenBank/DDBJ whole genome shotgun (WGS) entry which is preliminary data.</text>
</comment>
<keyword evidence="4" id="KW-1185">Reference proteome</keyword>
<feature type="compositionally biased region" description="Basic and acidic residues" evidence="1">
    <location>
        <begin position="92"/>
        <end position="116"/>
    </location>
</feature>
<feature type="domain" description="Reverse transcriptase" evidence="2">
    <location>
        <begin position="469"/>
        <end position="580"/>
    </location>
</feature>
<evidence type="ECO:0000259" key="2">
    <source>
        <dbReference type="Pfam" id="PF00078"/>
    </source>
</evidence>
<evidence type="ECO:0000256" key="1">
    <source>
        <dbReference type="SAM" id="MobiDB-lite"/>
    </source>
</evidence>
<evidence type="ECO:0000313" key="3">
    <source>
        <dbReference type="EMBL" id="KAH0817236.1"/>
    </source>
</evidence>
<dbReference type="PANTHER" id="PTHR47331">
    <property type="entry name" value="PHD-TYPE DOMAIN-CONTAINING PROTEIN"/>
    <property type="match status" value="1"/>
</dbReference>
<feature type="region of interest" description="Disordered" evidence="1">
    <location>
        <begin position="21"/>
        <end position="57"/>
    </location>
</feature>
<reference evidence="3" key="1">
    <citation type="journal article" date="2020" name="J Insects Food Feed">
        <title>The yellow mealworm (Tenebrio molitor) genome: a resource for the emerging insects as food and feed industry.</title>
        <authorList>
            <person name="Eriksson T."/>
            <person name="Andere A."/>
            <person name="Kelstrup H."/>
            <person name="Emery V."/>
            <person name="Picard C."/>
        </authorList>
    </citation>
    <scope>NUCLEOTIDE SEQUENCE</scope>
    <source>
        <strain evidence="3">Stoneville</strain>
        <tissue evidence="3">Whole head</tissue>
    </source>
</reference>
<dbReference type="SUPFAM" id="SSF56672">
    <property type="entry name" value="DNA/RNA polymerases"/>
    <property type="match status" value="1"/>
</dbReference>
<dbReference type="InterPro" id="IPR000477">
    <property type="entry name" value="RT_dom"/>
</dbReference>
<dbReference type="Proteomes" id="UP000719412">
    <property type="component" value="Unassembled WGS sequence"/>
</dbReference>
<reference evidence="3" key="2">
    <citation type="submission" date="2021-08" db="EMBL/GenBank/DDBJ databases">
        <authorList>
            <person name="Eriksson T."/>
        </authorList>
    </citation>
    <scope>NUCLEOTIDE SEQUENCE</scope>
    <source>
        <strain evidence="3">Stoneville</strain>
        <tissue evidence="3">Whole head</tissue>
    </source>
</reference>
<feature type="region of interest" description="Disordered" evidence="1">
    <location>
        <begin position="85"/>
        <end position="126"/>
    </location>
</feature>
<name>A0A8J6LLR0_TENMO</name>
<dbReference type="Pfam" id="PF00078">
    <property type="entry name" value="RVT_1"/>
    <property type="match status" value="1"/>
</dbReference>
<accession>A0A8J6LLR0</accession>
<evidence type="ECO:0000313" key="4">
    <source>
        <dbReference type="Proteomes" id="UP000719412"/>
    </source>
</evidence>
<dbReference type="AlphaFoldDB" id="A0A8J6LLR0"/>
<dbReference type="PANTHER" id="PTHR47331:SF1">
    <property type="entry name" value="GAG-LIKE PROTEIN"/>
    <property type="match status" value="1"/>
</dbReference>
<sequence>MDTFNTTCNNVSEAKVKGPIKLSGEKTGSRPFRDRNRKRRRRINFGTSVASDQQDSPFQDSISVSINIPSRLNFLNTHDPLESLESTTFERATNERATKESRNMSAATKEHSDKRAQRQKSAATKEHRDKIAQFIGMSNLQDSKHLMLQILNVHSCCATCQHWHLCQYKMYRIICVKVAPSLSITKGKAKAKATCIYLLLWSRSFVAALLCRRALMSHALLSRALFAARFCRDTESLNFHHSVLQSHHLVETPLSEAQPGRKRAPTPEELRRRLPHTFRRINYYCPPSAPLNHATSSKPERGVTSTRNIAPCAVQRPGKPPLDKILTVEDQKCEDIFNQTHARDFKGKFILRLPFKSDPPNIGATRELALKRFYALERKFKADSNFKTQYQNFMQEYISLNHMLLVEDDNPNDGCYLPHHGIIKLTGTQTKFRVVFDGSAKSSNGTALNDHLLVGPNLQKDIFSLLVHFRQYQYALSADVVKMFRQIWISQKHWKYQKVLWRSDPSEPLSTYYLHTVTYGTASAPYLAMKCLQQLAHEFAEKFPHASKVLLENMYMDDILTGTNTLEDAITLRDNLINVLDKGDKLQTEQFYYHMNKDTLSKCLKSIGFKHKIINKRAAIMETPRLLTWRTEYISKIRKYREEGRNIVYLDETWFDTHDVLSKGWMDNSGKCCLDTPVSRAKRRWHLR</sequence>
<protein>
    <recommendedName>
        <fullName evidence="2">Reverse transcriptase domain-containing protein</fullName>
    </recommendedName>
</protein>